<dbReference type="AlphaFoldDB" id="A0A0R0DI75"/>
<keyword evidence="6" id="KW-1185">Reference proteome</keyword>
<keyword evidence="1" id="KW-0805">Transcription regulation</keyword>
<dbReference type="GO" id="GO:0003677">
    <property type="term" value="F:DNA binding"/>
    <property type="evidence" value="ECO:0007669"/>
    <property type="project" value="UniProtKB-KW"/>
</dbReference>
<sequence length="151" mass="16758">MYPPSDERARLYIQLTTGLPKAARQWQRLADQHLAEFGITLACAMPLLVIGRAGGGIRQVELAQQLNLEGPSLVRLLDILANDGLLRREADPADRRANLLWLSDGGLALVSQLEQRLVRLRGQVFGDLSLEELHVVTRLWQRLADAADTTS</sequence>
<comment type="caution">
    <text evidence="5">The sequence shown here is derived from an EMBL/GenBank/DDBJ whole genome shotgun (WGS) entry which is preliminary data.</text>
</comment>
<evidence type="ECO:0000256" key="3">
    <source>
        <dbReference type="ARBA" id="ARBA00023163"/>
    </source>
</evidence>
<dbReference type="PANTHER" id="PTHR33164">
    <property type="entry name" value="TRANSCRIPTIONAL REGULATOR, MARR FAMILY"/>
    <property type="match status" value="1"/>
</dbReference>
<dbReference type="SUPFAM" id="SSF46785">
    <property type="entry name" value="Winged helix' DNA-binding domain"/>
    <property type="match status" value="1"/>
</dbReference>
<dbReference type="RefSeq" id="WP_057637532.1">
    <property type="nucleotide sequence ID" value="NZ_LDJM01000016.1"/>
</dbReference>
<accession>A0A0R0DI75</accession>
<dbReference type="GO" id="GO:0003700">
    <property type="term" value="F:DNA-binding transcription factor activity"/>
    <property type="evidence" value="ECO:0007669"/>
    <property type="project" value="InterPro"/>
</dbReference>
<reference evidence="5 6" key="1">
    <citation type="submission" date="2015-05" db="EMBL/GenBank/DDBJ databases">
        <title>Genome sequencing and analysis of members of genus Stenotrophomonas.</title>
        <authorList>
            <person name="Patil P.P."/>
            <person name="Midha S."/>
            <person name="Patil P.B."/>
        </authorList>
    </citation>
    <scope>NUCLEOTIDE SEQUENCE [LARGE SCALE GENOMIC DNA]</scope>
    <source>
        <strain evidence="5 6">DSM 24757</strain>
    </source>
</reference>
<feature type="domain" description="HTH marR-type" evidence="4">
    <location>
        <begin position="12"/>
        <end position="145"/>
    </location>
</feature>
<dbReference type="Pfam" id="PF12802">
    <property type="entry name" value="MarR_2"/>
    <property type="match status" value="1"/>
</dbReference>
<dbReference type="PANTHER" id="PTHR33164:SF64">
    <property type="entry name" value="TRANSCRIPTIONAL REGULATOR SLYA"/>
    <property type="match status" value="1"/>
</dbReference>
<dbReference type="PRINTS" id="PR00598">
    <property type="entry name" value="HTHMARR"/>
</dbReference>
<dbReference type="OrthoDB" id="6002259at2"/>
<dbReference type="Gene3D" id="1.10.10.10">
    <property type="entry name" value="Winged helix-like DNA-binding domain superfamily/Winged helix DNA-binding domain"/>
    <property type="match status" value="1"/>
</dbReference>
<dbReference type="Proteomes" id="UP000050956">
    <property type="component" value="Unassembled WGS sequence"/>
</dbReference>
<dbReference type="InterPro" id="IPR000835">
    <property type="entry name" value="HTH_MarR-typ"/>
</dbReference>
<dbReference type="PATRIC" id="fig|336566.3.peg.678"/>
<evidence type="ECO:0000259" key="4">
    <source>
        <dbReference type="PROSITE" id="PS50995"/>
    </source>
</evidence>
<dbReference type="PROSITE" id="PS50995">
    <property type="entry name" value="HTH_MARR_2"/>
    <property type="match status" value="1"/>
</dbReference>
<dbReference type="InterPro" id="IPR039422">
    <property type="entry name" value="MarR/SlyA-like"/>
</dbReference>
<dbReference type="InterPro" id="IPR036388">
    <property type="entry name" value="WH-like_DNA-bd_sf"/>
</dbReference>
<dbReference type="PROSITE" id="PS01117">
    <property type="entry name" value="HTH_MARR_1"/>
    <property type="match status" value="1"/>
</dbReference>
<name>A0A0R0DI75_9GAMM</name>
<evidence type="ECO:0000313" key="6">
    <source>
        <dbReference type="Proteomes" id="UP000050956"/>
    </source>
</evidence>
<dbReference type="GO" id="GO:0006950">
    <property type="term" value="P:response to stress"/>
    <property type="evidence" value="ECO:0007669"/>
    <property type="project" value="TreeGrafter"/>
</dbReference>
<dbReference type="EMBL" id="LDJM01000016">
    <property type="protein sequence ID" value="KRG77774.1"/>
    <property type="molecule type" value="Genomic_DNA"/>
</dbReference>
<keyword evidence="2" id="KW-0238">DNA-binding</keyword>
<dbReference type="SMART" id="SM00347">
    <property type="entry name" value="HTH_MARR"/>
    <property type="match status" value="1"/>
</dbReference>
<evidence type="ECO:0000256" key="1">
    <source>
        <dbReference type="ARBA" id="ARBA00023015"/>
    </source>
</evidence>
<proteinExistence type="predicted"/>
<organism evidence="5 6">
    <name type="scientific">Stenotrophomonas ginsengisoli</name>
    <dbReference type="NCBI Taxonomy" id="336566"/>
    <lineage>
        <taxon>Bacteria</taxon>
        <taxon>Pseudomonadati</taxon>
        <taxon>Pseudomonadota</taxon>
        <taxon>Gammaproteobacteria</taxon>
        <taxon>Lysobacterales</taxon>
        <taxon>Lysobacteraceae</taxon>
        <taxon>Stenotrophomonas</taxon>
    </lineage>
</organism>
<gene>
    <name evidence="5" type="ORF">ABB30_06655</name>
</gene>
<protein>
    <submittedName>
        <fullName evidence="5">MarR family transcriptional regulator</fullName>
    </submittedName>
</protein>
<keyword evidence="3" id="KW-0804">Transcription</keyword>
<dbReference type="InterPro" id="IPR036390">
    <property type="entry name" value="WH_DNA-bd_sf"/>
</dbReference>
<evidence type="ECO:0000256" key="2">
    <source>
        <dbReference type="ARBA" id="ARBA00023125"/>
    </source>
</evidence>
<dbReference type="InterPro" id="IPR023187">
    <property type="entry name" value="Tscrpt_reg_MarR-type_CS"/>
</dbReference>
<evidence type="ECO:0000313" key="5">
    <source>
        <dbReference type="EMBL" id="KRG77774.1"/>
    </source>
</evidence>
<dbReference type="STRING" id="336566.ABB30_06655"/>